<protein>
    <submittedName>
        <fullName evidence="2">Uncharacterized protein</fullName>
    </submittedName>
</protein>
<gene>
    <name evidence="2" type="ORF">BECKFW1821A_GA0114235_10214</name>
    <name evidence="1" type="ORF">BECKFW1821B_GA0114236_100188</name>
</gene>
<accession>A0A450S9W7</accession>
<dbReference type="AlphaFoldDB" id="A0A450S9W7"/>
<dbReference type="EMBL" id="CAADEW010000021">
    <property type="protein sequence ID" value="VFJ48887.1"/>
    <property type="molecule type" value="Genomic_DNA"/>
</dbReference>
<reference evidence="2" key="1">
    <citation type="submission" date="2019-02" db="EMBL/GenBank/DDBJ databases">
        <authorList>
            <person name="Gruber-Vodicka R. H."/>
            <person name="Seah K. B. B."/>
        </authorList>
    </citation>
    <scope>NUCLEOTIDE SEQUENCE</scope>
    <source>
        <strain evidence="1">BECK_BZ106</strain>
        <strain evidence="2">BECK_BZ15</strain>
    </source>
</reference>
<dbReference type="EMBL" id="CAADFD010000001">
    <property type="protein sequence ID" value="VFJ46896.1"/>
    <property type="molecule type" value="Genomic_DNA"/>
</dbReference>
<proteinExistence type="predicted"/>
<evidence type="ECO:0000313" key="2">
    <source>
        <dbReference type="EMBL" id="VFJ48887.1"/>
    </source>
</evidence>
<organism evidence="2">
    <name type="scientific">Candidatus Kentrum sp. FW</name>
    <dbReference type="NCBI Taxonomy" id="2126338"/>
    <lineage>
        <taxon>Bacteria</taxon>
        <taxon>Pseudomonadati</taxon>
        <taxon>Pseudomonadota</taxon>
        <taxon>Gammaproteobacteria</taxon>
        <taxon>Candidatus Kentrum</taxon>
    </lineage>
</organism>
<name>A0A450S9W7_9GAMM</name>
<evidence type="ECO:0000313" key="1">
    <source>
        <dbReference type="EMBL" id="VFJ46896.1"/>
    </source>
</evidence>
<sequence length="54" mass="6104">MKERLLFHSKTILNRVQKYLFVPFTGSLARRQFLLSGKNAIEGIGAVAVRGNRT</sequence>